<gene>
    <name evidence="7" type="ORF">TeGR_g11220</name>
</gene>
<evidence type="ECO:0000259" key="6">
    <source>
        <dbReference type="Pfam" id="PF04116"/>
    </source>
</evidence>
<organism evidence="7 8">
    <name type="scientific">Tetraparma gracilis</name>
    <dbReference type="NCBI Taxonomy" id="2962635"/>
    <lineage>
        <taxon>Eukaryota</taxon>
        <taxon>Sar</taxon>
        <taxon>Stramenopiles</taxon>
        <taxon>Ochrophyta</taxon>
        <taxon>Bolidophyceae</taxon>
        <taxon>Parmales</taxon>
        <taxon>Triparmaceae</taxon>
        <taxon>Tetraparma</taxon>
    </lineage>
</organism>
<keyword evidence="4 5" id="KW-0472">Membrane</keyword>
<dbReference type="InterPro" id="IPR006694">
    <property type="entry name" value="Fatty_acid_hydroxylase"/>
</dbReference>
<name>A0ABQ6MP91_9STRA</name>
<dbReference type="EMBL" id="BRYB01000403">
    <property type="protein sequence ID" value="GMI29480.1"/>
    <property type="molecule type" value="Genomic_DNA"/>
</dbReference>
<dbReference type="InterPro" id="IPR050307">
    <property type="entry name" value="Sterol_Desaturase_Related"/>
</dbReference>
<evidence type="ECO:0000313" key="8">
    <source>
        <dbReference type="Proteomes" id="UP001165060"/>
    </source>
</evidence>
<accession>A0ABQ6MP91</accession>
<dbReference type="PANTHER" id="PTHR11863">
    <property type="entry name" value="STEROL DESATURASE"/>
    <property type="match status" value="1"/>
</dbReference>
<feature type="transmembrane region" description="Helical" evidence="5">
    <location>
        <begin position="51"/>
        <end position="76"/>
    </location>
</feature>
<feature type="transmembrane region" description="Helical" evidence="5">
    <location>
        <begin position="105"/>
        <end position="125"/>
    </location>
</feature>
<feature type="transmembrane region" description="Helical" evidence="5">
    <location>
        <begin position="145"/>
        <end position="162"/>
    </location>
</feature>
<keyword evidence="3 5" id="KW-1133">Transmembrane helix</keyword>
<proteinExistence type="predicted"/>
<protein>
    <recommendedName>
        <fullName evidence="6">Fatty acid hydroxylase domain-containing protein</fullName>
    </recommendedName>
</protein>
<sequence>MAHAVLLKDATSLLQGLSANTTNLLQTVSSDPSTLTFASFWTIVRASFPDWVLLGIVPWLIFTTLYFVVGFAFLPLDFWSTLHSFMFSRKCQKEKTQSWKDVKKILAVTVPQVLFLYPAAALAGVPFTSERLSLETADLPDMKEFLVSIPVFILASEVFFYYNHRMLHMKWCYKYVHKKHHEFTSPLALECVYFHPYEALTNFGVVGLGPLLMRSHVVMLYFWTFVATAAILLHHCGYELPGDDVPGLLKSMSHFHDYHHKYYNKAFGVIGLLDWFHGTGYDSYNEPYRTEWEEERGKLLGKSKKE</sequence>
<evidence type="ECO:0000256" key="1">
    <source>
        <dbReference type="ARBA" id="ARBA00004370"/>
    </source>
</evidence>
<keyword evidence="2 5" id="KW-0812">Transmembrane</keyword>
<feature type="domain" description="Fatty acid hydroxylase" evidence="6">
    <location>
        <begin position="151"/>
        <end position="279"/>
    </location>
</feature>
<keyword evidence="8" id="KW-1185">Reference proteome</keyword>
<dbReference type="Pfam" id="PF04116">
    <property type="entry name" value="FA_hydroxylase"/>
    <property type="match status" value="1"/>
</dbReference>
<evidence type="ECO:0000256" key="2">
    <source>
        <dbReference type="ARBA" id="ARBA00022692"/>
    </source>
</evidence>
<dbReference type="Proteomes" id="UP001165060">
    <property type="component" value="Unassembled WGS sequence"/>
</dbReference>
<reference evidence="7 8" key="1">
    <citation type="journal article" date="2023" name="Commun. Biol.">
        <title>Genome analysis of Parmales, the sister group of diatoms, reveals the evolutionary specialization of diatoms from phago-mixotrophs to photoautotrophs.</title>
        <authorList>
            <person name="Ban H."/>
            <person name="Sato S."/>
            <person name="Yoshikawa S."/>
            <person name="Yamada K."/>
            <person name="Nakamura Y."/>
            <person name="Ichinomiya M."/>
            <person name="Sato N."/>
            <person name="Blanc-Mathieu R."/>
            <person name="Endo H."/>
            <person name="Kuwata A."/>
            <person name="Ogata H."/>
        </authorList>
    </citation>
    <scope>NUCLEOTIDE SEQUENCE [LARGE SCALE GENOMIC DNA]</scope>
</reference>
<evidence type="ECO:0000256" key="4">
    <source>
        <dbReference type="ARBA" id="ARBA00023136"/>
    </source>
</evidence>
<evidence type="ECO:0000256" key="3">
    <source>
        <dbReference type="ARBA" id="ARBA00022989"/>
    </source>
</evidence>
<comment type="caution">
    <text evidence="7">The sequence shown here is derived from an EMBL/GenBank/DDBJ whole genome shotgun (WGS) entry which is preliminary data.</text>
</comment>
<evidence type="ECO:0000313" key="7">
    <source>
        <dbReference type="EMBL" id="GMI29480.1"/>
    </source>
</evidence>
<comment type="subcellular location">
    <subcellularLocation>
        <location evidence="1">Membrane</location>
    </subcellularLocation>
</comment>
<evidence type="ECO:0000256" key="5">
    <source>
        <dbReference type="SAM" id="Phobius"/>
    </source>
</evidence>